<dbReference type="SUPFAM" id="SSF56112">
    <property type="entry name" value="Protein kinase-like (PK-like)"/>
    <property type="match status" value="1"/>
</dbReference>
<protein>
    <submittedName>
        <fullName evidence="1">Uncharacterized protein</fullName>
    </submittedName>
</protein>
<organism evidence="1">
    <name type="scientific">uncultured Chloroflexota bacterium</name>
    <dbReference type="NCBI Taxonomy" id="166587"/>
    <lineage>
        <taxon>Bacteria</taxon>
        <taxon>Bacillati</taxon>
        <taxon>Chloroflexota</taxon>
        <taxon>environmental samples</taxon>
    </lineage>
</organism>
<sequence>MNAVPTGMTAETQRVALTPFQERLVLSVCPAGTRLLDARPGRPGPERCPLRVRVALPGGAEHPLYLRLDRSGHGVDREARLLPTLRRLGLPVPEVLAGPVRDPAQPELAAMAVYAELPGENLLRRSWRTPIGAQRDANDGLADQLLEGIALIQGISGTLAGEEIASLLPQEGLAHELRWHVQDRLASSPDDPWRGDVWLEQAVRLLGPPVERAERETPPRCFWNGDYNPGNFLSDGARLTGIVDVAWASWHDPHYGLARFTVYEWVLFDRPRLFRRYQERHGIGARHFALRSAVHAATTLLSRPHRETDALLRATRAQLERDLAQLA</sequence>
<accession>A0A6J4KEN7</accession>
<gene>
    <name evidence="1" type="ORF">AVDCRST_MAG77-5876</name>
</gene>
<name>A0A6J4KEN7_9CHLR</name>
<dbReference type="PANTHER" id="PTHR21310">
    <property type="entry name" value="AMINOGLYCOSIDE PHOSPHOTRANSFERASE-RELATED-RELATED"/>
    <property type="match status" value="1"/>
</dbReference>
<dbReference type="PANTHER" id="PTHR21310:SF15">
    <property type="entry name" value="AMINOGLYCOSIDE PHOSPHOTRANSFERASE DOMAIN-CONTAINING PROTEIN"/>
    <property type="match status" value="1"/>
</dbReference>
<proteinExistence type="predicted"/>
<dbReference type="Gene3D" id="3.90.1200.10">
    <property type="match status" value="1"/>
</dbReference>
<reference evidence="1" key="1">
    <citation type="submission" date="2020-02" db="EMBL/GenBank/DDBJ databases">
        <authorList>
            <person name="Meier V. D."/>
        </authorList>
    </citation>
    <scope>NUCLEOTIDE SEQUENCE</scope>
    <source>
        <strain evidence="1">AVDCRST_MAG77</strain>
    </source>
</reference>
<dbReference type="AlphaFoldDB" id="A0A6J4KEN7"/>
<dbReference type="InterPro" id="IPR051678">
    <property type="entry name" value="AGP_Transferase"/>
</dbReference>
<dbReference type="InterPro" id="IPR011009">
    <property type="entry name" value="Kinase-like_dom_sf"/>
</dbReference>
<evidence type="ECO:0000313" key="1">
    <source>
        <dbReference type="EMBL" id="CAA9303948.1"/>
    </source>
</evidence>
<dbReference type="EMBL" id="CADCTC010000309">
    <property type="protein sequence ID" value="CAA9303948.1"/>
    <property type="molecule type" value="Genomic_DNA"/>
</dbReference>